<dbReference type="RefSeq" id="WP_236456832.1">
    <property type="nucleotide sequence ID" value="NZ_CBCSGE010000030.1"/>
</dbReference>
<protein>
    <submittedName>
        <fullName evidence="1">Cell envelope biogenesis protein OmpA</fullName>
    </submittedName>
</protein>
<dbReference type="Proteomes" id="UP001589607">
    <property type="component" value="Unassembled WGS sequence"/>
</dbReference>
<dbReference type="EMBL" id="JBHMEY010000097">
    <property type="protein sequence ID" value="MFB9098953.1"/>
    <property type="molecule type" value="Genomic_DNA"/>
</dbReference>
<organism evidence="1 2">
    <name type="scientific">Flavobacterium jumunjinense</name>
    <dbReference type="NCBI Taxonomy" id="998845"/>
    <lineage>
        <taxon>Bacteria</taxon>
        <taxon>Pseudomonadati</taxon>
        <taxon>Bacteroidota</taxon>
        <taxon>Flavobacteriia</taxon>
        <taxon>Flavobacteriales</taxon>
        <taxon>Flavobacteriaceae</taxon>
        <taxon>Flavobacterium</taxon>
    </lineage>
</organism>
<accession>A0ABV5GU87</accession>
<evidence type="ECO:0000313" key="2">
    <source>
        <dbReference type="Proteomes" id="UP001589607"/>
    </source>
</evidence>
<evidence type="ECO:0000313" key="1">
    <source>
        <dbReference type="EMBL" id="MFB9098953.1"/>
    </source>
</evidence>
<proteinExistence type="predicted"/>
<comment type="caution">
    <text evidence="1">The sequence shown here is derived from an EMBL/GenBank/DDBJ whole genome shotgun (WGS) entry which is preliminary data.</text>
</comment>
<reference evidence="1 2" key="1">
    <citation type="submission" date="2024-09" db="EMBL/GenBank/DDBJ databases">
        <authorList>
            <person name="Sun Q."/>
            <person name="Mori K."/>
        </authorList>
    </citation>
    <scope>NUCLEOTIDE SEQUENCE [LARGE SCALE GENOMIC DNA]</scope>
    <source>
        <strain evidence="1 2">CECT 7955</strain>
    </source>
</reference>
<keyword evidence="2" id="KW-1185">Reference proteome</keyword>
<name>A0ABV5GU87_9FLAO</name>
<gene>
    <name evidence="1" type="ORF">ACFFVF_20790</name>
</gene>
<sequence length="272" mass="31387">MTDSEKLIRLKEALLKEDQNFALQIFKRIEGLESTINEEELLSEKVNPIVDKKIATFSNDIPSKLGPAITEALKVQIRDSQDQVVEALFPIIGKMIKKYIQEEIRILSDNINNQVQKTFSFSRWKNKIKSFFTGIPEEKIILSQLSRPKVEQVFIIEKGSGLLISNVSKKEDSIDKDMIAGMLTAIKSFVEDAFTKEEQNLELIQYELYNIYLQNFSKFYIAVVISGAFNREFKNELEDLIFDALSKNKNELFLEDSKKVNKIIETVFKIND</sequence>